<name>A0ABS7SC47_9MICO</name>
<dbReference type="SUPFAM" id="SSF53474">
    <property type="entry name" value="alpha/beta-Hydrolases"/>
    <property type="match status" value="2"/>
</dbReference>
<evidence type="ECO:0000256" key="2">
    <source>
        <dbReference type="SAM" id="MobiDB-lite"/>
    </source>
</evidence>
<protein>
    <submittedName>
        <fullName evidence="4">Acetylxylan esterase</fullName>
    </submittedName>
</protein>
<dbReference type="Gene3D" id="3.40.50.1820">
    <property type="entry name" value="alpha/beta hydrolase"/>
    <property type="match status" value="2"/>
</dbReference>
<dbReference type="RefSeq" id="WP_223406059.1">
    <property type="nucleotide sequence ID" value="NZ_JAGSHT010000011.1"/>
</dbReference>
<feature type="region of interest" description="Disordered" evidence="2">
    <location>
        <begin position="683"/>
        <end position="712"/>
    </location>
</feature>
<proteinExistence type="inferred from homology"/>
<dbReference type="PANTHER" id="PTHR22946:SF8">
    <property type="entry name" value="ACETYL XYLAN ESTERASE DOMAIN-CONTAINING PROTEIN"/>
    <property type="match status" value="1"/>
</dbReference>
<dbReference type="InterPro" id="IPR050261">
    <property type="entry name" value="FrsA_esterase"/>
</dbReference>
<evidence type="ECO:0000313" key="4">
    <source>
        <dbReference type="EMBL" id="MBZ2196826.1"/>
    </source>
</evidence>
<comment type="caution">
    <text evidence="4">The sequence shown here is derived from an EMBL/GenBank/DDBJ whole genome shotgun (WGS) entry which is preliminary data.</text>
</comment>
<sequence length="712" mass="76159">MVGLGFTANLDGYIDVDTDLQRHVYGRTERRIAGWQAERDHLAAGGVADYQEQVRAAVLAGIGDLPDSPAGPPPVEWLGEVRHPRQARARIDRLMLETLPGTRVPATLYRPAAALTAPSGSVPAVLFVCGHGPLGKAYPRYQSVCTQLAAAGLVVLVLDPVGQGERFGYLDADGNALVADGTVEHTYSGLQSWWAGWSPARYFVTDARRGLDLLESLPVVDPARLAITGNSGGGTLCSLMMALEPRLAAAAPGTYITSRGHYLWSGQRQDAEQILLGGTAAGVDHDDLLASMAPRPVQVLAVDYDFFPIEGTIASVDRARRIYGLLGAEQELRLARARSTHEYAPALARAAVDFFTEVFDLPPAEPVQLDDDQALDPRLLWCTTSGQTALDHPDTRFPHDLVRAEYLDRISATAQPAADDIRRWVAERVRAQREVPACPRARWLPGPAGAEHAFWRSEVDLWAAGVLLPDPPTGAGAQARATGPRHDPVQAPATTPALTLLLLHGGTDALTDDHPEVLARAAGAHAEGPAVALDVRGTGALTPRDRDGRAWTDQSGTSYKLLCDLLWLDDSLAAGRAFDVIRAIDVLTSDPHLQERYPGLGPESEIHLVGAGVGAQVATLAAVSDPRVATIAVTDLVDTDRVLTERLHDRGTGAWQGLIPGMALWASTRMLRELLGTRLRERATPTAEAASTGTHGRPAAPDPIRERPGGPT</sequence>
<dbReference type="Proteomes" id="UP000826651">
    <property type="component" value="Unassembled WGS sequence"/>
</dbReference>
<feature type="domain" description="Acetyl xylan esterase" evidence="3">
    <location>
        <begin position="89"/>
        <end position="252"/>
    </location>
</feature>
<dbReference type="EMBL" id="JAGSHT010000011">
    <property type="protein sequence ID" value="MBZ2196826.1"/>
    <property type="molecule type" value="Genomic_DNA"/>
</dbReference>
<dbReference type="Pfam" id="PF05448">
    <property type="entry name" value="AXE1"/>
    <property type="match status" value="1"/>
</dbReference>
<accession>A0ABS7SC47</accession>
<reference evidence="4 5" key="1">
    <citation type="submission" date="2021-04" db="EMBL/GenBank/DDBJ databases">
        <title>Ruania sp. nov., isolated from sandy soil of mangrove forest.</title>
        <authorList>
            <person name="Ge X."/>
            <person name="Huang R."/>
            <person name="Liu W."/>
        </authorList>
    </citation>
    <scope>NUCLEOTIDE SEQUENCE [LARGE SCALE GENOMIC DNA]</scope>
    <source>
        <strain evidence="4 5">N2-46</strain>
    </source>
</reference>
<feature type="compositionally biased region" description="Basic and acidic residues" evidence="2">
    <location>
        <begin position="703"/>
        <end position="712"/>
    </location>
</feature>
<organism evidence="4 5">
    <name type="scientific">Occultella gossypii</name>
    <dbReference type="NCBI Taxonomy" id="2800820"/>
    <lineage>
        <taxon>Bacteria</taxon>
        <taxon>Bacillati</taxon>
        <taxon>Actinomycetota</taxon>
        <taxon>Actinomycetes</taxon>
        <taxon>Micrococcales</taxon>
        <taxon>Ruaniaceae</taxon>
        <taxon>Occultella</taxon>
    </lineage>
</organism>
<gene>
    <name evidence="4" type="ORF">KCQ71_11720</name>
</gene>
<comment type="similarity">
    <text evidence="1">Belongs to the AB hydrolase superfamily.</text>
</comment>
<dbReference type="InterPro" id="IPR008391">
    <property type="entry name" value="AXE1_dom"/>
</dbReference>
<evidence type="ECO:0000313" key="5">
    <source>
        <dbReference type="Proteomes" id="UP000826651"/>
    </source>
</evidence>
<evidence type="ECO:0000256" key="1">
    <source>
        <dbReference type="ARBA" id="ARBA00008645"/>
    </source>
</evidence>
<evidence type="ECO:0000259" key="3">
    <source>
        <dbReference type="Pfam" id="PF05448"/>
    </source>
</evidence>
<dbReference type="PANTHER" id="PTHR22946">
    <property type="entry name" value="DIENELACTONE HYDROLASE DOMAIN-CONTAINING PROTEIN-RELATED"/>
    <property type="match status" value="1"/>
</dbReference>
<dbReference type="InterPro" id="IPR029058">
    <property type="entry name" value="AB_hydrolase_fold"/>
</dbReference>
<keyword evidence="5" id="KW-1185">Reference proteome</keyword>